<evidence type="ECO:0000313" key="2">
    <source>
        <dbReference type="Proteomes" id="UP000282028"/>
    </source>
</evidence>
<accession>A0A3M8BY39</accession>
<reference evidence="1 2" key="1">
    <citation type="submission" date="2018-10" db="EMBL/GenBank/DDBJ databases">
        <title>Phylogenomics of Brevibacillus.</title>
        <authorList>
            <person name="Dunlap C."/>
        </authorList>
    </citation>
    <scope>NUCLEOTIDE SEQUENCE [LARGE SCALE GENOMIC DNA]</scope>
    <source>
        <strain evidence="1 2">JCM 12215</strain>
    </source>
</reference>
<dbReference type="AlphaFoldDB" id="A0A3M8BY39"/>
<evidence type="ECO:0000313" key="1">
    <source>
        <dbReference type="EMBL" id="RNB68007.1"/>
    </source>
</evidence>
<proteinExistence type="predicted"/>
<dbReference type="OrthoDB" id="9794377at2"/>
<sequence>MKTPSPKKSTETKQTAFCKDPKIGMADYEVINSKWGTPRDINKTTTAPLIRMIEVIENVVAKLVPVELNKCPLPYREEDFGEVSVEWAYLSVTKIELEVEEQRAS</sequence>
<keyword evidence="2" id="KW-1185">Reference proteome</keyword>
<dbReference type="RefSeq" id="WP_122911005.1">
    <property type="nucleotide sequence ID" value="NZ_CBCSBE010000040.1"/>
</dbReference>
<name>A0A3M8BY39_9BACL</name>
<organism evidence="1 2">
    <name type="scientific">Brevibacillus invocatus</name>
    <dbReference type="NCBI Taxonomy" id="173959"/>
    <lineage>
        <taxon>Bacteria</taxon>
        <taxon>Bacillati</taxon>
        <taxon>Bacillota</taxon>
        <taxon>Bacilli</taxon>
        <taxon>Bacillales</taxon>
        <taxon>Paenibacillaceae</taxon>
        <taxon>Brevibacillus</taxon>
    </lineage>
</organism>
<protein>
    <submittedName>
        <fullName evidence="1">Uncharacterized protein</fullName>
    </submittedName>
</protein>
<gene>
    <name evidence="1" type="ORF">EDM52_21610</name>
</gene>
<dbReference type="Proteomes" id="UP000282028">
    <property type="component" value="Unassembled WGS sequence"/>
</dbReference>
<dbReference type="EMBL" id="RHHR01000048">
    <property type="protein sequence ID" value="RNB68007.1"/>
    <property type="molecule type" value="Genomic_DNA"/>
</dbReference>
<comment type="caution">
    <text evidence="1">The sequence shown here is derived from an EMBL/GenBank/DDBJ whole genome shotgun (WGS) entry which is preliminary data.</text>
</comment>